<dbReference type="Proteomes" id="UP000663855">
    <property type="component" value="Unassembled WGS sequence"/>
</dbReference>
<proteinExistence type="predicted"/>
<gene>
    <name evidence="5" type="ORF">BYL167_LOCUS3962</name>
    <name evidence="2" type="ORF">CJN711_LOCUS11275</name>
    <name evidence="7" type="ORF">GIL414_LOCUS2273</name>
    <name evidence="3" type="ORF">KQP761_LOCUS27908</name>
    <name evidence="4" type="ORF">MBJ925_LOCUS10330</name>
    <name evidence="6" type="ORF">SMN809_LOCUS2145</name>
</gene>
<dbReference type="PANTHER" id="PTHR47186">
    <property type="entry name" value="LEUCINE-RICH REPEAT-CONTAINING PROTEIN 57"/>
    <property type="match status" value="1"/>
</dbReference>
<dbReference type="SUPFAM" id="SSF52058">
    <property type="entry name" value="L domain-like"/>
    <property type="match status" value="1"/>
</dbReference>
<keyword evidence="1" id="KW-0732">Signal</keyword>
<dbReference type="Proteomes" id="UP000663834">
    <property type="component" value="Unassembled WGS sequence"/>
</dbReference>
<accession>A0A816NHW9</accession>
<comment type="caution">
    <text evidence="4">The sequence shown here is derived from an EMBL/GenBank/DDBJ whole genome shotgun (WGS) entry which is preliminary data.</text>
</comment>
<dbReference type="OrthoDB" id="9994470at2759"/>
<dbReference type="EMBL" id="CAJNOW010015265">
    <property type="protein sequence ID" value="CAF1640165.1"/>
    <property type="molecule type" value="Genomic_DNA"/>
</dbReference>
<dbReference type="Gene3D" id="3.80.10.10">
    <property type="entry name" value="Ribonuclease Inhibitor"/>
    <property type="match status" value="1"/>
</dbReference>
<dbReference type="EMBL" id="CAJOBJ010000428">
    <property type="protein sequence ID" value="CAF3821931.1"/>
    <property type="molecule type" value="Genomic_DNA"/>
</dbReference>
<dbReference type="Proteomes" id="UP000663824">
    <property type="component" value="Unassembled WGS sequence"/>
</dbReference>
<dbReference type="EMBL" id="CAJNRE010004276">
    <property type="protein sequence ID" value="CAF2033645.1"/>
    <property type="molecule type" value="Genomic_DNA"/>
</dbReference>
<dbReference type="EMBL" id="CAJNOV010004777">
    <property type="protein sequence ID" value="CAF1186404.1"/>
    <property type="molecule type" value="Genomic_DNA"/>
</dbReference>
<sequence>MFFQQLTSFHCLLIAFIIPALHSSENNCTIQYDRYKRSYGYSLTYHCSNLRSLSNDLLQIKDISEKKLPLKITQSSNLHIHRELCGQYQQQYLLGLLIESSKIHSVGSRAFSCRTLRTLSISHTQFVISILPDDIFLDAYQLQTIRLIDLNIKRLPSSLESLSNLTELILDDMHSLIDYPSIEHLNNLRYLHIFTSLNYFPLTYVDNLNHLSHIQIIHFGSRTINIFPRELFHLNGYQLTDVSLYSENITCRTCKTDWFKTIAKTLMIYGWANRTKEQFRNKNFHLITKTTQFYKLDIIAYCGDMRLGEEPLMVHNAPLCCNKGYFQCAPKRSTCQRLSSSFSRCKCSNGHYEDSYGDCISI</sequence>
<dbReference type="EMBL" id="CAJOBH010000804">
    <property type="protein sequence ID" value="CAF3818459.1"/>
    <property type="molecule type" value="Genomic_DNA"/>
</dbReference>
<evidence type="ECO:0000313" key="6">
    <source>
        <dbReference type="EMBL" id="CAF3818508.1"/>
    </source>
</evidence>
<organism evidence="4 8">
    <name type="scientific">Rotaria magnacalcarata</name>
    <dbReference type="NCBI Taxonomy" id="392030"/>
    <lineage>
        <taxon>Eukaryota</taxon>
        <taxon>Metazoa</taxon>
        <taxon>Spiralia</taxon>
        <taxon>Gnathifera</taxon>
        <taxon>Rotifera</taxon>
        <taxon>Eurotatoria</taxon>
        <taxon>Bdelloidea</taxon>
        <taxon>Philodinida</taxon>
        <taxon>Philodinidae</taxon>
        <taxon>Rotaria</taxon>
    </lineage>
</organism>
<evidence type="ECO:0000313" key="3">
    <source>
        <dbReference type="EMBL" id="CAF1640165.1"/>
    </source>
</evidence>
<dbReference type="Proteomes" id="UP000681967">
    <property type="component" value="Unassembled WGS sequence"/>
</dbReference>
<dbReference type="PANTHER" id="PTHR47186:SF3">
    <property type="entry name" value="OS09G0267800 PROTEIN"/>
    <property type="match status" value="1"/>
</dbReference>
<protein>
    <submittedName>
        <fullName evidence="4">Uncharacterized protein</fullName>
    </submittedName>
</protein>
<dbReference type="InterPro" id="IPR032675">
    <property type="entry name" value="LRR_dom_sf"/>
</dbReference>
<dbReference type="AlphaFoldDB" id="A0A816NHW9"/>
<dbReference type="Proteomes" id="UP000681720">
    <property type="component" value="Unassembled WGS sequence"/>
</dbReference>
<evidence type="ECO:0000313" key="7">
    <source>
        <dbReference type="EMBL" id="CAF3821931.1"/>
    </source>
</evidence>
<feature type="signal peptide" evidence="1">
    <location>
        <begin position="1"/>
        <end position="23"/>
    </location>
</feature>
<evidence type="ECO:0000313" key="4">
    <source>
        <dbReference type="EMBL" id="CAF2033645.1"/>
    </source>
</evidence>
<name>A0A816NHW9_9BILA</name>
<evidence type="ECO:0000313" key="5">
    <source>
        <dbReference type="EMBL" id="CAF3818459.1"/>
    </source>
</evidence>
<evidence type="ECO:0000313" key="8">
    <source>
        <dbReference type="Proteomes" id="UP000663824"/>
    </source>
</evidence>
<dbReference type="Proteomes" id="UP000676336">
    <property type="component" value="Unassembled WGS sequence"/>
</dbReference>
<feature type="chain" id="PRO_5036230390" evidence="1">
    <location>
        <begin position="24"/>
        <end position="362"/>
    </location>
</feature>
<evidence type="ECO:0000313" key="2">
    <source>
        <dbReference type="EMBL" id="CAF1186404.1"/>
    </source>
</evidence>
<dbReference type="EMBL" id="CAJOBI010000377">
    <property type="protein sequence ID" value="CAF3818508.1"/>
    <property type="molecule type" value="Genomic_DNA"/>
</dbReference>
<evidence type="ECO:0000256" key="1">
    <source>
        <dbReference type="SAM" id="SignalP"/>
    </source>
</evidence>
<reference evidence="4" key="1">
    <citation type="submission" date="2021-02" db="EMBL/GenBank/DDBJ databases">
        <authorList>
            <person name="Nowell W R."/>
        </authorList>
    </citation>
    <scope>NUCLEOTIDE SEQUENCE</scope>
</reference>